<evidence type="ECO:0000256" key="3">
    <source>
        <dbReference type="ARBA" id="ARBA00022664"/>
    </source>
</evidence>
<feature type="compositionally biased region" description="Acidic residues" evidence="5">
    <location>
        <begin position="221"/>
        <end position="234"/>
    </location>
</feature>
<comment type="caution">
    <text evidence="7">The sequence shown here is derived from an EMBL/GenBank/DDBJ whole genome shotgun (WGS) entry which is preliminary data.</text>
</comment>
<gene>
    <name evidence="7" type="ORF">BUALT_Bualt12G0082600</name>
</gene>
<keyword evidence="3" id="KW-0507">mRNA processing</keyword>
<accession>A0AAV6X0A8</accession>
<feature type="compositionally biased region" description="Basic and acidic residues" evidence="5">
    <location>
        <begin position="923"/>
        <end position="965"/>
    </location>
</feature>
<evidence type="ECO:0000259" key="6">
    <source>
        <dbReference type="Pfam" id="PF05182"/>
    </source>
</evidence>
<evidence type="ECO:0000313" key="7">
    <source>
        <dbReference type="EMBL" id="KAG8372593.1"/>
    </source>
</evidence>
<comment type="subcellular location">
    <subcellularLocation>
        <location evidence="1">Nucleus</location>
    </subcellularLocation>
</comment>
<keyword evidence="4" id="KW-0539">Nucleus</keyword>
<evidence type="ECO:0000256" key="1">
    <source>
        <dbReference type="ARBA" id="ARBA00004123"/>
    </source>
</evidence>
<feature type="compositionally biased region" description="Acidic residues" evidence="5">
    <location>
        <begin position="254"/>
        <end position="266"/>
    </location>
</feature>
<dbReference type="GO" id="GO:0016607">
    <property type="term" value="C:nuclear speck"/>
    <property type="evidence" value="ECO:0007669"/>
    <property type="project" value="TreeGrafter"/>
</dbReference>
<feature type="compositionally biased region" description="Low complexity" evidence="5">
    <location>
        <begin position="32"/>
        <end position="42"/>
    </location>
</feature>
<feature type="compositionally biased region" description="Basic and acidic residues" evidence="5">
    <location>
        <begin position="1301"/>
        <end position="1321"/>
    </location>
</feature>
<feature type="compositionally biased region" description="Low complexity" evidence="5">
    <location>
        <begin position="59"/>
        <end position="74"/>
    </location>
</feature>
<feature type="region of interest" description="Disordered" evidence="5">
    <location>
        <begin position="1406"/>
        <end position="1453"/>
    </location>
</feature>
<evidence type="ECO:0000256" key="4">
    <source>
        <dbReference type="ARBA" id="ARBA00023242"/>
    </source>
</evidence>
<feature type="compositionally biased region" description="Low complexity" evidence="5">
    <location>
        <begin position="1323"/>
        <end position="1333"/>
    </location>
</feature>
<dbReference type="InterPro" id="IPR007854">
    <property type="entry name" value="Fip1_dom"/>
</dbReference>
<evidence type="ECO:0000256" key="2">
    <source>
        <dbReference type="ARBA" id="ARBA00007459"/>
    </source>
</evidence>
<proteinExistence type="inferred from homology"/>
<feature type="compositionally biased region" description="Basic and acidic residues" evidence="5">
    <location>
        <begin position="829"/>
        <end position="855"/>
    </location>
</feature>
<feature type="region of interest" description="Disordered" evidence="5">
    <location>
        <begin position="111"/>
        <end position="146"/>
    </location>
</feature>
<name>A0AAV6X0A8_9LAMI</name>
<dbReference type="GO" id="GO:0006397">
    <property type="term" value="P:mRNA processing"/>
    <property type="evidence" value="ECO:0007669"/>
    <property type="project" value="UniProtKB-KW"/>
</dbReference>
<dbReference type="Proteomes" id="UP000826271">
    <property type="component" value="Unassembled WGS sequence"/>
</dbReference>
<feature type="compositionally biased region" description="Basic and acidic residues" evidence="5">
    <location>
        <begin position="725"/>
        <end position="734"/>
    </location>
</feature>
<protein>
    <recommendedName>
        <fullName evidence="6">Pre-mRNA polyadenylation factor Fip1 domain-containing protein</fullName>
    </recommendedName>
</protein>
<feature type="compositionally biased region" description="Basic and acidic residues" evidence="5">
    <location>
        <begin position="1198"/>
        <end position="1215"/>
    </location>
</feature>
<feature type="compositionally biased region" description="Basic and acidic residues" evidence="5">
    <location>
        <begin position="974"/>
        <end position="988"/>
    </location>
</feature>
<feature type="region of interest" description="Disordered" evidence="5">
    <location>
        <begin position="26"/>
        <end position="78"/>
    </location>
</feature>
<reference evidence="7" key="1">
    <citation type="submission" date="2019-10" db="EMBL/GenBank/DDBJ databases">
        <authorList>
            <person name="Zhang R."/>
            <person name="Pan Y."/>
            <person name="Wang J."/>
            <person name="Ma R."/>
            <person name="Yu S."/>
        </authorList>
    </citation>
    <scope>NUCLEOTIDE SEQUENCE</scope>
    <source>
        <strain evidence="7">LA-IB0</strain>
        <tissue evidence="7">Leaf</tissue>
    </source>
</reference>
<keyword evidence="8" id="KW-1185">Reference proteome</keyword>
<feature type="compositionally biased region" description="Basic and acidic residues" evidence="5">
    <location>
        <begin position="778"/>
        <end position="816"/>
    </location>
</feature>
<sequence length="1453" mass="163941">MEDDDEFGDLYTDVLRPLTASFQPQLEEAGVPAAAPSSKSSPIDLNINSDDEEILYGASDSKNSNLKSNPSSSLGWNLNAPIQEKNLPEPRGFDLNLDSNLEVSRVDALAGDGAGGLEPEARVLDEDEGVKLPPKVTGGSNFMDDDDDINIVLDERENKYDDLVEKDNNFMDKKENTYNSAAAQKENTTNFVNASMVGEVDSEQMIPGLSGRLENQRGSNFEDEWESDESEDDLQIVLNENNHGPMGMERMPGVDDDDDDDDEDGEPLVIVADNGDAHHHQQMMMEDQQWGGEEGGADGERKELGDVPKASGGGGAAAPAAVQPKIAFNNHVYHHSFHSQFKVSILFDENFECKLDSRCNCNCYSETVDTSDIKYVRPGAAPIPGAAPVAPGAIPGQVRPPVTIGPAAGRGRGDWRPPGIKGAMPMQKGFQTGFGGPAWGVNGAGRGYGSGLDFTLPSHKTIFEVDIDSFEEKPWRLSGIDVSDFFNFGLSEDSWKDYCKQLEQLRLETTMQSKIRVYESGRAEQDYDPDLPPELAAAVGNQDIPSENANPGKTNAGPTDLARSIVHGRPPLPVGRPIPVETGSGERLPSIDTRRPRMHDNDAIIEIFCHSSTDGDDVTEQQDNDSTREDLRGGDETDGLQQDDAEHIGGFSPAYNGQKREVVARRAQSKKTVSSGDDILREDDLHSPPEAPVEYHSDREIGLPDEKRSARGRGHARSPEMTASDNDREKHIMDDQNEELFDSEDAKQSPPLSSSRPIGSDGDQAIVVRDDINDESVTDDRSFDMEREEISVDERTRDIPEDDNLKNSTKKEKQSSRVEQLSQETDNGEDSRAARSSENSKGRSASSRDNRRFADSADDEVLQHRRPPRPVGIKKPVEDENSTHRKGRDERDETERNHMVVKGREDSYSRRGGDLNSSLRRNVKSDGADWRKDSDISEGSRHQREEDYHSRRIRVEEPRKREHGGEIGSRNRGKVRESERSEKDEYHQSRNQLDNGNWRVVNHDPYMGSRQRDRDDVQKSRYEKVDDLRSKRRKEEAHSNRDHVLKEDISHNHSESSLRKRGRDDGADMRKRDDQARLKDDNAHYVRQKEEAPFQRERNERWRESDEWHRLKQDEVLLRREREDARPIIRSSRPAEDKPWISHSRGKDDYKGSGREYPTKDVARHGDQLKRRDPVENGVFSQHRGHEDVYARGNQLGYDEKRARHERPDTRDERVAYASDTSRLHEQKQKESSRKSKGSESGDHRSLSRSKRNQNEHSGHISETVNLRARTEQQSGENAIHVNRQSSRKHKEEASSDDEQADSRKGRSKLERWTSHKERDFTITSISSSASSLKTKDLDTHNNKRASSVSRVPEEPSEKIEEKPQPLVDEKDTATEMNNNNVSAKVTEDKHLDTVEKLKKRSERFKLPMPSEKDAVAIKKLENEPLPSGHTETRTDSEIKLERPPRKRRWTGK</sequence>
<feature type="compositionally biased region" description="Polar residues" evidence="5">
    <location>
        <begin position="1375"/>
        <end position="1384"/>
    </location>
</feature>
<evidence type="ECO:0000313" key="8">
    <source>
        <dbReference type="Proteomes" id="UP000826271"/>
    </source>
</evidence>
<feature type="compositionally biased region" description="Basic and acidic residues" evidence="5">
    <location>
        <begin position="592"/>
        <end position="602"/>
    </location>
</feature>
<feature type="compositionally biased region" description="Basic and acidic residues" evidence="5">
    <location>
        <begin position="1010"/>
        <end position="1175"/>
    </location>
</feature>
<evidence type="ECO:0000256" key="5">
    <source>
        <dbReference type="SAM" id="MobiDB-lite"/>
    </source>
</evidence>
<dbReference type="Pfam" id="PF05182">
    <property type="entry name" value="Fip1"/>
    <property type="match status" value="1"/>
</dbReference>
<feature type="compositionally biased region" description="Basic and acidic residues" evidence="5">
    <location>
        <begin position="678"/>
        <end position="709"/>
    </location>
</feature>
<dbReference type="GO" id="GO:0003723">
    <property type="term" value="F:RNA binding"/>
    <property type="evidence" value="ECO:0007669"/>
    <property type="project" value="TreeGrafter"/>
</dbReference>
<dbReference type="InterPro" id="IPR044976">
    <property type="entry name" value="FIPS5/FIPS3-like"/>
</dbReference>
<feature type="compositionally biased region" description="Acidic residues" evidence="5">
    <location>
        <begin position="614"/>
        <end position="623"/>
    </location>
</feature>
<feature type="compositionally biased region" description="Basic and acidic residues" evidence="5">
    <location>
        <begin position="625"/>
        <end position="635"/>
    </location>
</feature>
<organism evidence="7 8">
    <name type="scientific">Buddleja alternifolia</name>
    <dbReference type="NCBI Taxonomy" id="168488"/>
    <lineage>
        <taxon>Eukaryota</taxon>
        <taxon>Viridiplantae</taxon>
        <taxon>Streptophyta</taxon>
        <taxon>Embryophyta</taxon>
        <taxon>Tracheophyta</taxon>
        <taxon>Spermatophyta</taxon>
        <taxon>Magnoliopsida</taxon>
        <taxon>eudicotyledons</taxon>
        <taxon>Gunneridae</taxon>
        <taxon>Pentapetalae</taxon>
        <taxon>asterids</taxon>
        <taxon>lamiids</taxon>
        <taxon>Lamiales</taxon>
        <taxon>Scrophulariaceae</taxon>
        <taxon>Buddlejeae</taxon>
        <taxon>Buddleja</taxon>
    </lineage>
</organism>
<feature type="region of interest" description="Disordered" evidence="5">
    <location>
        <begin position="210"/>
        <end position="266"/>
    </location>
</feature>
<feature type="compositionally biased region" description="Basic and acidic residues" evidence="5">
    <location>
        <begin position="1431"/>
        <end position="1444"/>
    </location>
</feature>
<feature type="region of interest" description="Disordered" evidence="5">
    <location>
        <begin position="567"/>
        <end position="1389"/>
    </location>
</feature>
<feature type="compositionally biased region" description="Basic and acidic residues" evidence="5">
    <location>
        <begin position="1352"/>
        <end position="1374"/>
    </location>
</feature>
<feature type="compositionally biased region" description="Basic and acidic residues" evidence="5">
    <location>
        <begin position="1222"/>
        <end position="1246"/>
    </location>
</feature>
<comment type="similarity">
    <text evidence="2">Belongs to the FIP1 family.</text>
</comment>
<dbReference type="PANTHER" id="PTHR36884:SF1">
    <property type="entry name" value="FIP1[V]-LIKE PROTEIN"/>
    <property type="match status" value="1"/>
</dbReference>
<feature type="compositionally biased region" description="Basic and acidic residues" evidence="5">
    <location>
        <begin position="875"/>
        <end position="913"/>
    </location>
</feature>
<dbReference type="PANTHER" id="PTHR36884">
    <property type="entry name" value="FIP1[III]-LIKE PROTEIN"/>
    <property type="match status" value="1"/>
</dbReference>
<feature type="domain" description="Pre-mRNA polyadenylation factor Fip1" evidence="6">
    <location>
        <begin position="464"/>
        <end position="506"/>
    </location>
</feature>
<feature type="compositionally biased region" description="Basic and acidic residues" evidence="5">
    <location>
        <begin position="1411"/>
        <end position="1423"/>
    </location>
</feature>
<dbReference type="EMBL" id="WHWC01000012">
    <property type="protein sequence ID" value="KAG8372593.1"/>
    <property type="molecule type" value="Genomic_DNA"/>
</dbReference>